<evidence type="ECO:0000313" key="2">
    <source>
        <dbReference type="Proteomes" id="UP001515100"/>
    </source>
</evidence>
<accession>A0A641APY6</accession>
<name>A0A641APY6_9ACTN</name>
<proteinExistence type="predicted"/>
<dbReference type="InterPro" id="IPR029039">
    <property type="entry name" value="Flavoprotein-like_sf"/>
</dbReference>
<dbReference type="SUPFAM" id="SSF52218">
    <property type="entry name" value="Flavoproteins"/>
    <property type="match status" value="1"/>
</dbReference>
<comment type="caution">
    <text evidence="1">The sequence shown here is derived from an EMBL/GenBank/DDBJ whole genome shotgun (WGS) entry which is preliminary data.</text>
</comment>
<gene>
    <name evidence="1" type="ORF">ESP62_008875</name>
</gene>
<dbReference type="EMBL" id="SDPP02000002">
    <property type="protein sequence ID" value="KAA1378457.1"/>
    <property type="molecule type" value="Genomic_DNA"/>
</dbReference>
<sequence length="150" mass="15819">MARLLVVHHSPTPNLRAILDAVVAGARHEDIEDVDVVVTEALSTTLDDVLAADGYVIGTSANIGYLSGAVKHFFDVTFDTASEATRGRPFSYWVHGRSDTSGAERAMESITTGLGWHKVVDPLCFLGPPDDAHLAAASELGATVAATLMS</sequence>
<organism evidence="1 2">
    <name type="scientific">Aeromicrobium fastidiosum</name>
    <dbReference type="NCBI Taxonomy" id="52699"/>
    <lineage>
        <taxon>Bacteria</taxon>
        <taxon>Bacillati</taxon>
        <taxon>Actinomycetota</taxon>
        <taxon>Actinomycetes</taxon>
        <taxon>Propionibacteriales</taxon>
        <taxon>Nocardioidaceae</taxon>
        <taxon>Aeromicrobium</taxon>
    </lineage>
</organism>
<reference evidence="1" key="1">
    <citation type="submission" date="2019-09" db="EMBL/GenBank/DDBJ databases">
        <authorList>
            <person name="Li J."/>
        </authorList>
    </citation>
    <scope>NUCLEOTIDE SEQUENCE [LARGE SCALE GENOMIC DNA]</scope>
    <source>
        <strain evidence="1">NRBC 14897</strain>
    </source>
</reference>
<dbReference type="Gene3D" id="3.40.50.360">
    <property type="match status" value="1"/>
</dbReference>
<keyword evidence="2" id="KW-1185">Reference proteome</keyword>
<dbReference type="Proteomes" id="UP001515100">
    <property type="component" value="Unassembled WGS sequence"/>
</dbReference>
<dbReference type="AlphaFoldDB" id="A0A641APY6"/>
<protein>
    <submittedName>
        <fullName evidence="1">Flavodoxin</fullName>
    </submittedName>
</protein>
<evidence type="ECO:0000313" key="1">
    <source>
        <dbReference type="EMBL" id="KAA1378457.1"/>
    </source>
</evidence>
<dbReference type="RefSeq" id="WP_129182619.1">
    <property type="nucleotide sequence ID" value="NZ_JAGIOG010000001.1"/>
</dbReference>
<dbReference type="OrthoDB" id="5736081at2"/>